<accession>A0A3B0Z156</accession>
<gene>
    <name evidence="1" type="ORF">MNBD_GAMMA18-264</name>
</gene>
<proteinExistence type="predicted"/>
<sequence>MPTLHVIDPLLVDQGGHYLSQHVALWNLCRSRGYEMVSYCPVDFDPALMPSGVRMVATFGDAGLPSLKGHYCTALGESNMACYQALKGIDHQQFGDDDIVFLTSVTAERVVAYGQWLREVVDKTTCRYGLYAHISSEVDDTLGRDIRRSGLSINDDAFEALDETVVPNEMKRSMYRYLFNSIPDDQLERFRVFYEEPFPNRNFIDLAQKPGLRFIYLHSLYPGEPLALSNAPDSEIINIACLGSGGLGGDGVSKGQHLLADLVEHAVTQHSNLTFTVQLGNRFAEGDMTDIQHQQRALLAQRSNVSIHGGLLSCEAYCTLLEKSDLMLLPYGPRYRHIMSGIFDDALYQGKVCIIPQQ</sequence>
<organism evidence="1">
    <name type="scientific">hydrothermal vent metagenome</name>
    <dbReference type="NCBI Taxonomy" id="652676"/>
    <lineage>
        <taxon>unclassified sequences</taxon>
        <taxon>metagenomes</taxon>
        <taxon>ecological metagenomes</taxon>
    </lineage>
</organism>
<reference evidence="1" key="1">
    <citation type="submission" date="2018-06" db="EMBL/GenBank/DDBJ databases">
        <authorList>
            <person name="Zhirakovskaya E."/>
        </authorList>
    </citation>
    <scope>NUCLEOTIDE SEQUENCE</scope>
</reference>
<dbReference type="AlphaFoldDB" id="A0A3B0Z156"/>
<evidence type="ECO:0000313" key="1">
    <source>
        <dbReference type="EMBL" id="VAW85401.1"/>
    </source>
</evidence>
<name>A0A3B0Z156_9ZZZZ</name>
<protein>
    <submittedName>
        <fullName evidence="1">Uncharacterized protein</fullName>
    </submittedName>
</protein>
<dbReference type="EMBL" id="UOFP01000093">
    <property type="protein sequence ID" value="VAW85401.1"/>
    <property type="molecule type" value="Genomic_DNA"/>
</dbReference>
<feature type="non-terminal residue" evidence="1">
    <location>
        <position position="358"/>
    </location>
</feature>